<dbReference type="InterPro" id="IPR037136">
    <property type="entry name" value="RNA3'_phos_cyclase_dom_sf"/>
</dbReference>
<evidence type="ECO:0000313" key="2">
    <source>
        <dbReference type="EMBL" id="KAF8398671.1"/>
    </source>
</evidence>
<dbReference type="InterPro" id="IPR023797">
    <property type="entry name" value="RNA3'_phos_cyclase_dom"/>
</dbReference>
<accession>A0A835DD01</accession>
<keyword evidence="3" id="KW-1185">Reference proteome</keyword>
<proteinExistence type="predicted"/>
<dbReference type="AlphaFoldDB" id="A0A835DD01"/>
<dbReference type="GO" id="GO:0004521">
    <property type="term" value="F:RNA endonuclease activity"/>
    <property type="evidence" value="ECO:0007669"/>
    <property type="project" value="TreeGrafter"/>
</dbReference>
<dbReference type="GO" id="GO:0005730">
    <property type="term" value="C:nucleolus"/>
    <property type="evidence" value="ECO:0007669"/>
    <property type="project" value="TreeGrafter"/>
</dbReference>
<organism evidence="2 3">
    <name type="scientific">Tetracentron sinense</name>
    <name type="common">Spur-leaf</name>
    <dbReference type="NCBI Taxonomy" id="13715"/>
    <lineage>
        <taxon>Eukaryota</taxon>
        <taxon>Viridiplantae</taxon>
        <taxon>Streptophyta</taxon>
        <taxon>Embryophyta</taxon>
        <taxon>Tracheophyta</taxon>
        <taxon>Spermatophyta</taxon>
        <taxon>Magnoliopsida</taxon>
        <taxon>Trochodendrales</taxon>
        <taxon>Trochodendraceae</taxon>
        <taxon>Tetracentron</taxon>
    </lineage>
</organism>
<dbReference type="InterPro" id="IPR013792">
    <property type="entry name" value="RNA3'P_cycl/enolpyr_Trfase_a/b"/>
</dbReference>
<dbReference type="SUPFAM" id="SSF55205">
    <property type="entry name" value="EPT/RTPC-like"/>
    <property type="match status" value="1"/>
</dbReference>
<dbReference type="PANTHER" id="PTHR11096">
    <property type="entry name" value="RNA 3' TERMINAL PHOSPHATE CYCLASE"/>
    <property type="match status" value="1"/>
</dbReference>
<dbReference type="EMBL" id="JABCRI010000010">
    <property type="protein sequence ID" value="KAF8398671.1"/>
    <property type="molecule type" value="Genomic_DNA"/>
</dbReference>
<feature type="domain" description="RNA 3'-terminal phosphate cyclase" evidence="1">
    <location>
        <begin position="23"/>
        <end position="73"/>
    </location>
</feature>
<dbReference type="GO" id="GO:0000479">
    <property type="term" value="P:endonucleolytic cleavage of tricistronic rRNA transcript (SSU-rRNA, 5.8S rRNA, LSU-rRNA)"/>
    <property type="evidence" value="ECO:0007669"/>
    <property type="project" value="TreeGrafter"/>
</dbReference>
<gene>
    <name evidence="2" type="ORF">HHK36_014526</name>
</gene>
<dbReference type="OrthoDB" id="1911237at2759"/>
<comment type="caution">
    <text evidence="2">The sequence shown here is derived from an EMBL/GenBank/DDBJ whole genome shotgun (WGS) entry which is preliminary data.</text>
</comment>
<dbReference type="PANTHER" id="PTHR11096:SF1">
    <property type="entry name" value="RNA 3'-TERMINAL PHOSPHATE CYCLASE-LIKE PROTEIN"/>
    <property type="match status" value="1"/>
</dbReference>
<reference evidence="2 3" key="1">
    <citation type="submission" date="2020-04" db="EMBL/GenBank/DDBJ databases">
        <title>Plant Genome Project.</title>
        <authorList>
            <person name="Zhang R.-G."/>
        </authorList>
    </citation>
    <scope>NUCLEOTIDE SEQUENCE [LARGE SCALE GENOMIC DNA]</scope>
    <source>
        <strain evidence="2">YNK0</strain>
        <tissue evidence="2">Leaf</tissue>
    </source>
</reference>
<name>A0A835DD01_TETSI</name>
<sequence length="133" mass="14497">MAPFISATPILIEDIRPDDTWPGITNDSKNPCVDTFRSTTLTMLKRFGVPSEGLELKIESRGSPPQGGGEVILGLLFLLCALCPQDVSKFRVGKPSPCAIETLRHIRDFLGVKFVIKLDLAKETVILKCVDAG</sequence>
<evidence type="ECO:0000259" key="1">
    <source>
        <dbReference type="Pfam" id="PF01137"/>
    </source>
</evidence>
<evidence type="ECO:0000313" key="3">
    <source>
        <dbReference type="Proteomes" id="UP000655225"/>
    </source>
</evidence>
<dbReference type="Gene3D" id="3.65.10.20">
    <property type="entry name" value="RNA 3'-terminal phosphate cyclase domain"/>
    <property type="match status" value="1"/>
</dbReference>
<dbReference type="PROSITE" id="PS01287">
    <property type="entry name" value="RTC"/>
    <property type="match status" value="1"/>
</dbReference>
<dbReference type="InterPro" id="IPR020719">
    <property type="entry name" value="RNA3'_term_phos_cycl-like_CS"/>
</dbReference>
<dbReference type="InterPro" id="IPR000228">
    <property type="entry name" value="RNA3'_term_phos_cyc"/>
</dbReference>
<protein>
    <recommendedName>
        <fullName evidence="1">RNA 3'-terminal phosphate cyclase domain-containing protein</fullName>
    </recommendedName>
</protein>
<dbReference type="Pfam" id="PF01137">
    <property type="entry name" value="RTC"/>
    <property type="match status" value="1"/>
</dbReference>
<dbReference type="Proteomes" id="UP000655225">
    <property type="component" value="Unassembled WGS sequence"/>
</dbReference>